<reference evidence="4" key="3">
    <citation type="submission" date="2025-08" db="UniProtKB">
        <authorList>
            <consortium name="RefSeq"/>
        </authorList>
    </citation>
    <scope>IDENTIFICATION</scope>
    <source>
        <strain evidence="4">NI907</strain>
    </source>
</reference>
<evidence type="ECO:0000313" key="3">
    <source>
        <dbReference type="Proteomes" id="UP000515153"/>
    </source>
</evidence>
<dbReference type="CDD" id="cd18186">
    <property type="entry name" value="BTB_POZ_ZBTB_KLHL-like"/>
    <property type="match status" value="1"/>
</dbReference>
<dbReference type="PROSITE" id="PS50097">
    <property type="entry name" value="BTB"/>
    <property type="match status" value="1"/>
</dbReference>
<sequence>MGKSAHNITLHLFISFTAMASKPVLESLPGIQKWPEEFKDVTVFCGSETFKLHKAIFCSNSQYFTKALCGGFEDAENSEIELASEDSETFERLVQFCYSGTYLDCATKFEQESQNHGFGAHYLSPAELFAKYQSLPGLLGAAGPSLPKAKTEVGAKSLREQDEITFPASPGAMAAIERSILIAGRVYIMAEMLLMPAAKVLALERFRAGVDDIINADLPGFAPTSELIELIDNLYTNLLDTDVAVKEPICLLIALKRLEPKFWDSVSPMMRNNGALAVGVTNYINLLIPSNIIVVRTPSKSSSQTQTSERSILQKPTAQMRQMWMEKERKQCG</sequence>
<feature type="chain" id="PRO_5028264778" description="BTB domain-containing protein" evidence="1">
    <location>
        <begin position="21"/>
        <end position="333"/>
    </location>
</feature>
<feature type="signal peptide" evidence="1">
    <location>
        <begin position="1"/>
        <end position="20"/>
    </location>
</feature>
<protein>
    <recommendedName>
        <fullName evidence="2">BTB domain-containing protein</fullName>
    </recommendedName>
</protein>
<dbReference type="OrthoDB" id="1022638at2759"/>
<reference evidence="3 4" key="1">
    <citation type="journal article" date="2019" name="Mol. Biol. Evol.">
        <title>Blast fungal genomes show frequent chromosomal changes, gene gains and losses, and effector gene turnover.</title>
        <authorList>
            <person name="Gomez Luciano L.B."/>
            <person name="Jason Tsai I."/>
            <person name="Chuma I."/>
            <person name="Tosa Y."/>
            <person name="Chen Y.H."/>
            <person name="Li J.Y."/>
            <person name="Li M.Y."/>
            <person name="Jade Lu M.Y."/>
            <person name="Nakayashiki H."/>
            <person name="Li W.H."/>
        </authorList>
    </citation>
    <scope>NUCLEOTIDE SEQUENCE [LARGE SCALE GENOMIC DNA]</scope>
    <source>
        <strain evidence="3 4">NI907</strain>
    </source>
</reference>
<dbReference type="PANTHER" id="PTHR47843">
    <property type="entry name" value="BTB DOMAIN-CONTAINING PROTEIN-RELATED"/>
    <property type="match status" value="1"/>
</dbReference>
<dbReference type="SUPFAM" id="SSF54695">
    <property type="entry name" value="POZ domain"/>
    <property type="match status" value="1"/>
</dbReference>
<dbReference type="AlphaFoldDB" id="A0A6P8AUE0"/>
<gene>
    <name evidence="4" type="ORF">PgNI_08704</name>
</gene>
<organism evidence="3 4">
    <name type="scientific">Pyricularia grisea</name>
    <name type="common">Crabgrass-specific blast fungus</name>
    <name type="synonym">Magnaporthe grisea</name>
    <dbReference type="NCBI Taxonomy" id="148305"/>
    <lineage>
        <taxon>Eukaryota</taxon>
        <taxon>Fungi</taxon>
        <taxon>Dikarya</taxon>
        <taxon>Ascomycota</taxon>
        <taxon>Pezizomycotina</taxon>
        <taxon>Sordariomycetes</taxon>
        <taxon>Sordariomycetidae</taxon>
        <taxon>Magnaporthales</taxon>
        <taxon>Pyriculariaceae</taxon>
        <taxon>Pyricularia</taxon>
    </lineage>
</organism>
<proteinExistence type="predicted"/>
<evidence type="ECO:0000259" key="2">
    <source>
        <dbReference type="PROSITE" id="PS50097"/>
    </source>
</evidence>
<dbReference type="GeneID" id="41963607"/>
<keyword evidence="1" id="KW-0732">Signal</keyword>
<dbReference type="PANTHER" id="PTHR47843:SF5">
    <property type="entry name" value="BTB_POZ DOMAIN PROTEIN"/>
    <property type="match status" value="1"/>
</dbReference>
<dbReference type="RefSeq" id="XP_030978510.1">
    <property type="nucleotide sequence ID" value="XM_031128699.1"/>
</dbReference>
<dbReference type="Gene3D" id="3.30.710.10">
    <property type="entry name" value="Potassium Channel Kv1.1, Chain A"/>
    <property type="match status" value="1"/>
</dbReference>
<feature type="domain" description="BTB" evidence="2">
    <location>
        <begin position="39"/>
        <end position="100"/>
    </location>
</feature>
<accession>A0A6P8AUE0</accession>
<reference evidence="4" key="2">
    <citation type="submission" date="2019-10" db="EMBL/GenBank/DDBJ databases">
        <authorList>
            <consortium name="NCBI Genome Project"/>
        </authorList>
    </citation>
    <scope>NUCLEOTIDE SEQUENCE</scope>
    <source>
        <strain evidence="4">NI907</strain>
    </source>
</reference>
<evidence type="ECO:0000256" key="1">
    <source>
        <dbReference type="SAM" id="SignalP"/>
    </source>
</evidence>
<dbReference type="Pfam" id="PF00651">
    <property type="entry name" value="BTB"/>
    <property type="match status" value="1"/>
</dbReference>
<name>A0A6P8AUE0_PYRGI</name>
<evidence type="ECO:0000313" key="4">
    <source>
        <dbReference type="RefSeq" id="XP_030978510.1"/>
    </source>
</evidence>
<keyword evidence="3" id="KW-1185">Reference proteome</keyword>
<dbReference type="InterPro" id="IPR000210">
    <property type="entry name" value="BTB/POZ_dom"/>
</dbReference>
<dbReference type="Proteomes" id="UP000515153">
    <property type="component" value="Chromosome V"/>
</dbReference>
<dbReference type="InterPro" id="IPR011333">
    <property type="entry name" value="SKP1/BTB/POZ_sf"/>
</dbReference>
<dbReference type="KEGG" id="pgri:PgNI_08704"/>